<dbReference type="SUPFAM" id="SSF46689">
    <property type="entry name" value="Homeodomain-like"/>
    <property type="match status" value="1"/>
</dbReference>
<dbReference type="SUPFAM" id="SSF57884">
    <property type="entry name" value="Ada DNA repair protein, N-terminal domain (N-Ada 10)"/>
    <property type="match status" value="1"/>
</dbReference>
<dbReference type="InterPro" id="IPR037046">
    <property type="entry name" value="AlkA_N_sf"/>
</dbReference>
<gene>
    <name evidence="11" type="ORF">Bequi_02040</name>
</gene>
<evidence type="ECO:0000256" key="9">
    <source>
        <dbReference type="ARBA" id="ARBA00023204"/>
    </source>
</evidence>
<evidence type="ECO:0000256" key="1">
    <source>
        <dbReference type="ARBA" id="ARBA00000086"/>
    </source>
</evidence>
<keyword evidence="5" id="KW-0227">DNA damage</keyword>
<dbReference type="Proteomes" id="UP001203761">
    <property type="component" value="Unassembled WGS sequence"/>
</dbReference>
<protein>
    <recommendedName>
        <fullName evidence="3">DNA-3-methyladenine glycosylase II</fullName>
        <ecNumber evidence="3">3.2.2.21</ecNumber>
    </recommendedName>
</protein>
<dbReference type="SUPFAM" id="SSF48150">
    <property type="entry name" value="DNA-glycosylase"/>
    <property type="match status" value="1"/>
</dbReference>
<comment type="catalytic activity">
    <reaction evidence="1">
        <text>Hydrolysis of alkylated DNA, releasing 3-methyladenine, 3-methylguanine, 7-methylguanine and 7-methyladenine.</text>
        <dbReference type="EC" id="3.2.2.21"/>
    </reaction>
</comment>
<comment type="caution">
    <text evidence="11">The sequence shown here is derived from an EMBL/GenBank/DDBJ whole genome shotgun (WGS) entry which is preliminary data.</text>
</comment>
<dbReference type="InterPro" id="IPR011257">
    <property type="entry name" value="DNA_glycosylase"/>
</dbReference>
<dbReference type="Gene3D" id="1.10.1670.10">
    <property type="entry name" value="Helix-hairpin-Helix base-excision DNA repair enzymes (C-terminal)"/>
    <property type="match status" value="1"/>
</dbReference>
<dbReference type="Gene3D" id="1.10.10.60">
    <property type="entry name" value="Homeodomain-like"/>
    <property type="match status" value="1"/>
</dbReference>
<evidence type="ECO:0000256" key="5">
    <source>
        <dbReference type="ARBA" id="ARBA00022763"/>
    </source>
</evidence>
<accession>A0ABT0QX08</accession>
<evidence type="ECO:0000256" key="2">
    <source>
        <dbReference type="ARBA" id="ARBA00001947"/>
    </source>
</evidence>
<dbReference type="InterPro" id="IPR004026">
    <property type="entry name" value="Ada_DNA_repair_Zn-bd"/>
</dbReference>
<dbReference type="RefSeq" id="WP_249736336.1">
    <property type="nucleotide sequence ID" value="NZ_JAKNCJ010000001.1"/>
</dbReference>
<keyword evidence="9" id="KW-0234">DNA repair</keyword>
<keyword evidence="12" id="KW-1185">Reference proteome</keyword>
<keyword evidence="6" id="KW-0805">Transcription regulation</keyword>
<dbReference type="CDD" id="cd00056">
    <property type="entry name" value="ENDO3c"/>
    <property type="match status" value="1"/>
</dbReference>
<dbReference type="Pfam" id="PF02805">
    <property type="entry name" value="Ada_Zn_binding"/>
    <property type="match status" value="1"/>
</dbReference>
<dbReference type="SMART" id="SM01009">
    <property type="entry name" value="AlkA_N"/>
    <property type="match status" value="1"/>
</dbReference>
<dbReference type="PANTHER" id="PTHR43003">
    <property type="entry name" value="DNA-3-METHYLADENINE GLYCOSYLASE"/>
    <property type="match status" value="1"/>
</dbReference>
<organism evidence="11 12">
    <name type="scientific">Brachybacterium equifaecis</name>
    <dbReference type="NCBI Taxonomy" id="2910770"/>
    <lineage>
        <taxon>Bacteria</taxon>
        <taxon>Bacillati</taxon>
        <taxon>Actinomycetota</taxon>
        <taxon>Actinomycetes</taxon>
        <taxon>Micrococcales</taxon>
        <taxon>Dermabacteraceae</taxon>
        <taxon>Brachybacterium</taxon>
    </lineage>
</organism>
<dbReference type="InterPro" id="IPR035451">
    <property type="entry name" value="Ada-like_dom_sf"/>
</dbReference>
<dbReference type="SMART" id="SM00342">
    <property type="entry name" value="HTH_ARAC"/>
    <property type="match status" value="1"/>
</dbReference>
<dbReference type="PROSITE" id="PS01124">
    <property type="entry name" value="HTH_ARAC_FAMILY_2"/>
    <property type="match status" value="1"/>
</dbReference>
<evidence type="ECO:0000256" key="4">
    <source>
        <dbReference type="ARBA" id="ARBA00022603"/>
    </source>
</evidence>
<dbReference type="InterPro" id="IPR023170">
    <property type="entry name" value="HhH_base_excis_C"/>
</dbReference>
<comment type="cofactor">
    <cofactor evidence="2">
        <name>Zn(2+)</name>
        <dbReference type="ChEBI" id="CHEBI:29105"/>
    </cofactor>
</comment>
<dbReference type="Gene3D" id="3.40.10.10">
    <property type="entry name" value="DNA Methylphosphotriester Repair Domain"/>
    <property type="match status" value="1"/>
</dbReference>
<proteinExistence type="predicted"/>
<keyword evidence="8" id="KW-0804">Transcription</keyword>
<keyword evidence="4" id="KW-0489">Methyltransferase</keyword>
<reference evidence="11" key="1">
    <citation type="submission" date="2022-02" db="EMBL/GenBank/DDBJ databases">
        <authorList>
            <person name="Lee M."/>
            <person name="Kim S.-J."/>
            <person name="Jung M.-Y."/>
        </authorList>
    </citation>
    <scope>NUCLEOTIDE SEQUENCE</scope>
    <source>
        <strain evidence="11">JHP9</strain>
    </source>
</reference>
<keyword evidence="4" id="KW-0808">Transferase</keyword>
<evidence type="ECO:0000256" key="8">
    <source>
        <dbReference type="ARBA" id="ARBA00023163"/>
    </source>
</evidence>
<dbReference type="PANTHER" id="PTHR43003:SF13">
    <property type="entry name" value="DNA-3-METHYLADENINE GLYCOSYLASE 2"/>
    <property type="match status" value="1"/>
</dbReference>
<evidence type="ECO:0000256" key="6">
    <source>
        <dbReference type="ARBA" id="ARBA00023015"/>
    </source>
</evidence>
<dbReference type="EC" id="3.2.2.21" evidence="3"/>
<name>A0ABT0QX08_9MICO</name>
<dbReference type="InterPro" id="IPR009057">
    <property type="entry name" value="Homeodomain-like_sf"/>
</dbReference>
<dbReference type="InterPro" id="IPR010316">
    <property type="entry name" value="AlkA_N"/>
</dbReference>
<evidence type="ECO:0000256" key="3">
    <source>
        <dbReference type="ARBA" id="ARBA00012000"/>
    </source>
</evidence>
<dbReference type="Gene3D" id="3.30.310.20">
    <property type="entry name" value="DNA-3-methyladenine glycosylase AlkA, N-terminal domain"/>
    <property type="match status" value="1"/>
</dbReference>
<dbReference type="InterPro" id="IPR003265">
    <property type="entry name" value="HhH-GPD_domain"/>
</dbReference>
<feature type="domain" description="HTH araC/xylS-type" evidence="10">
    <location>
        <begin position="88"/>
        <end position="187"/>
    </location>
</feature>
<dbReference type="Pfam" id="PF06029">
    <property type="entry name" value="AlkA_N"/>
    <property type="match status" value="1"/>
</dbReference>
<evidence type="ECO:0000256" key="7">
    <source>
        <dbReference type="ARBA" id="ARBA00023159"/>
    </source>
</evidence>
<evidence type="ECO:0000259" key="10">
    <source>
        <dbReference type="PROSITE" id="PS01124"/>
    </source>
</evidence>
<dbReference type="EMBL" id="JAKNCJ010000001">
    <property type="protein sequence ID" value="MCL6422181.1"/>
    <property type="molecule type" value="Genomic_DNA"/>
</dbReference>
<evidence type="ECO:0000313" key="11">
    <source>
        <dbReference type="EMBL" id="MCL6422181.1"/>
    </source>
</evidence>
<dbReference type="InterPro" id="IPR051912">
    <property type="entry name" value="Alkylbase_DNA_Glycosylase/TA"/>
</dbReference>
<keyword evidence="7" id="KW-0010">Activator</keyword>
<dbReference type="SUPFAM" id="SSF55945">
    <property type="entry name" value="TATA-box binding protein-like"/>
    <property type="match status" value="1"/>
</dbReference>
<evidence type="ECO:0000313" key="12">
    <source>
        <dbReference type="Proteomes" id="UP001203761"/>
    </source>
</evidence>
<dbReference type="InterPro" id="IPR018060">
    <property type="entry name" value="HTH_AraC"/>
</dbReference>
<sequence>MDTMTDEERYAAISARDARFDGIFFTCVRTTGIFCRPSCPARTPSRANVEFAASAAAALDAGFRACKRCSPSAPPGSPDADPTESLARRALDLIEAGALDDGAGVGALASRLHVTERTLHRALLAATGASALSHARMRRSRRAHELLRTTDLPLARIAYAAGFGSERQFHDTFRRVYGQTPSALRAASTSARSSTAASDGAVLTARLAVRLPFDGAGLARWFAARAIPGTEAVEGLRWRRAVRLPHGPAVLEVELLPRTAGSGGSAHLPLTARLADLRDYSAAVALARRMLDLDADPVGIDGALSRALPALAPLVAHRPGVRIPGLPTMEEALLRAIVGQQISTRRARDLLIEAQELLGEPLPQPLAADGITHLLAPSAALADRADDWFRGPASRRRALVAALRSGIDPAALGAAELEQALLALPGVGPWTAQYAMLRAARAVDVAPERDVALLRGAADIGLAQSLADLATALAPASPWRSYAALHLWHHAAALPAARPTPRKAPR</sequence>
<dbReference type="Gene3D" id="1.10.340.30">
    <property type="entry name" value="Hypothetical protein, domain 2"/>
    <property type="match status" value="1"/>
</dbReference>
<dbReference type="Pfam" id="PF12833">
    <property type="entry name" value="HTH_18"/>
    <property type="match status" value="1"/>
</dbReference>